<dbReference type="InterPro" id="IPR046942">
    <property type="entry name" value="TET_oxygenase"/>
</dbReference>
<proteinExistence type="inferred from homology"/>
<dbReference type="EC" id="1.14.11.80" evidence="11"/>
<feature type="compositionally biased region" description="Polar residues" evidence="12">
    <location>
        <begin position="1282"/>
        <end position="1312"/>
    </location>
</feature>
<feature type="compositionally biased region" description="Low complexity" evidence="12">
    <location>
        <begin position="1491"/>
        <end position="1500"/>
    </location>
</feature>
<feature type="compositionally biased region" description="Low complexity" evidence="12">
    <location>
        <begin position="1172"/>
        <end position="1190"/>
    </location>
</feature>
<gene>
    <name evidence="14" type="ORF">L798_15815</name>
</gene>
<dbReference type="InParanoid" id="A0A067QVE0"/>
<name>A0A067QVE0_ZOONE</name>
<dbReference type="InterPro" id="IPR040175">
    <property type="entry name" value="TET1/2/3"/>
</dbReference>
<evidence type="ECO:0000256" key="10">
    <source>
        <dbReference type="ARBA" id="ARBA00049431"/>
    </source>
</evidence>
<keyword evidence="15" id="KW-1185">Reference proteome</keyword>
<feature type="compositionally biased region" description="Low complexity" evidence="12">
    <location>
        <begin position="1412"/>
        <end position="1436"/>
    </location>
</feature>
<evidence type="ECO:0000256" key="3">
    <source>
        <dbReference type="ARBA" id="ARBA00022454"/>
    </source>
</evidence>
<feature type="compositionally biased region" description="Polar residues" evidence="12">
    <location>
        <begin position="666"/>
        <end position="682"/>
    </location>
</feature>
<feature type="compositionally biased region" description="Gly residues" evidence="12">
    <location>
        <begin position="1866"/>
        <end position="1875"/>
    </location>
</feature>
<feature type="region of interest" description="Disordered" evidence="12">
    <location>
        <begin position="666"/>
        <end position="685"/>
    </location>
</feature>
<feature type="region of interest" description="Disordered" evidence="12">
    <location>
        <begin position="23"/>
        <end position="134"/>
    </location>
</feature>
<feature type="compositionally biased region" description="Low complexity" evidence="12">
    <location>
        <begin position="1231"/>
        <end position="1240"/>
    </location>
</feature>
<feature type="compositionally biased region" description="Polar residues" evidence="12">
    <location>
        <begin position="1323"/>
        <end position="1339"/>
    </location>
</feature>
<evidence type="ECO:0000256" key="7">
    <source>
        <dbReference type="ARBA" id="ARBA00023002"/>
    </source>
</evidence>
<comment type="catalytic activity">
    <reaction evidence="9 11">
        <text>a 5-formyl-2'-deoxycytidine in DNA + 2-oxoglutarate + O2 = a 5-carboxyl-2'-deoxycytidine in DNA + succinate + CO2 + H(+)</text>
        <dbReference type="Rhea" id="RHEA:53832"/>
        <dbReference type="Rhea" id="RHEA-COMP:13656"/>
        <dbReference type="Rhea" id="RHEA-COMP:13657"/>
        <dbReference type="ChEBI" id="CHEBI:15378"/>
        <dbReference type="ChEBI" id="CHEBI:15379"/>
        <dbReference type="ChEBI" id="CHEBI:16526"/>
        <dbReference type="ChEBI" id="CHEBI:16810"/>
        <dbReference type="ChEBI" id="CHEBI:30031"/>
        <dbReference type="ChEBI" id="CHEBI:137731"/>
        <dbReference type="ChEBI" id="CHEBI:137732"/>
        <dbReference type="EC" id="1.14.11.80"/>
    </reaction>
</comment>
<dbReference type="eggNOG" id="ENOG502QURD">
    <property type="taxonomic scope" value="Eukaryota"/>
</dbReference>
<comment type="subcellular location">
    <subcellularLocation>
        <location evidence="1">Chromosome</location>
    </subcellularLocation>
</comment>
<dbReference type="GO" id="GO:0040029">
    <property type="term" value="P:epigenetic regulation of gene expression"/>
    <property type="evidence" value="ECO:0007669"/>
    <property type="project" value="InterPro"/>
</dbReference>
<reference evidence="14 15" key="1">
    <citation type="journal article" date="2014" name="Nat. Commun.">
        <title>Molecular traces of alternative social organization in a termite genome.</title>
        <authorList>
            <person name="Terrapon N."/>
            <person name="Li C."/>
            <person name="Robertson H.M."/>
            <person name="Ji L."/>
            <person name="Meng X."/>
            <person name="Booth W."/>
            <person name="Chen Z."/>
            <person name="Childers C.P."/>
            <person name="Glastad K.M."/>
            <person name="Gokhale K."/>
            <person name="Gowin J."/>
            <person name="Gronenberg W."/>
            <person name="Hermansen R.A."/>
            <person name="Hu H."/>
            <person name="Hunt B.G."/>
            <person name="Huylmans A.K."/>
            <person name="Khalil S.M."/>
            <person name="Mitchell R.D."/>
            <person name="Munoz-Torres M.C."/>
            <person name="Mustard J.A."/>
            <person name="Pan H."/>
            <person name="Reese J.T."/>
            <person name="Scharf M.E."/>
            <person name="Sun F."/>
            <person name="Vogel H."/>
            <person name="Xiao J."/>
            <person name="Yang W."/>
            <person name="Yang Z."/>
            <person name="Yang Z."/>
            <person name="Zhou J."/>
            <person name="Zhu J."/>
            <person name="Brent C.S."/>
            <person name="Elsik C.G."/>
            <person name="Goodisman M.A."/>
            <person name="Liberles D.A."/>
            <person name="Roe R.M."/>
            <person name="Vargo E.L."/>
            <person name="Vilcinskas A."/>
            <person name="Wang J."/>
            <person name="Bornberg-Bauer E."/>
            <person name="Korb J."/>
            <person name="Zhang G."/>
            <person name="Liebig J."/>
        </authorList>
    </citation>
    <scope>NUCLEOTIDE SEQUENCE [LARGE SCALE GENOMIC DNA]</scope>
    <source>
        <tissue evidence="14">Whole organism</tissue>
    </source>
</reference>
<dbReference type="OMA" id="WGDYPSF"/>
<keyword evidence="7 11" id="KW-0560">Oxidoreductase</keyword>
<feature type="region of interest" description="Disordered" evidence="12">
    <location>
        <begin position="370"/>
        <end position="427"/>
    </location>
</feature>
<dbReference type="InterPro" id="IPR024779">
    <property type="entry name" value="2OGFeDO_JBP1/TET_oxygenase_dom"/>
</dbReference>
<comment type="catalytic activity">
    <reaction evidence="10 11">
        <text>a 5-hydroxymethyl-2'-deoxycytidine in DNA + 2-oxoglutarate + O2 = a 5-formyl-2'-deoxycytidine in DNA + succinate + CO2 + H2O</text>
        <dbReference type="Rhea" id="RHEA:53828"/>
        <dbReference type="Rhea" id="RHEA-COMP:13315"/>
        <dbReference type="Rhea" id="RHEA-COMP:13656"/>
        <dbReference type="ChEBI" id="CHEBI:15377"/>
        <dbReference type="ChEBI" id="CHEBI:15379"/>
        <dbReference type="ChEBI" id="CHEBI:16526"/>
        <dbReference type="ChEBI" id="CHEBI:16810"/>
        <dbReference type="ChEBI" id="CHEBI:30031"/>
        <dbReference type="ChEBI" id="CHEBI:136731"/>
        <dbReference type="ChEBI" id="CHEBI:137731"/>
        <dbReference type="EC" id="1.14.11.80"/>
    </reaction>
</comment>
<evidence type="ECO:0000256" key="12">
    <source>
        <dbReference type="SAM" id="MobiDB-lite"/>
    </source>
</evidence>
<keyword evidence="8 11" id="KW-0408">Iron</keyword>
<keyword evidence="6 11" id="KW-0223">Dioxygenase</keyword>
<dbReference type="GO" id="GO:0008270">
    <property type="term" value="F:zinc ion binding"/>
    <property type="evidence" value="ECO:0007669"/>
    <property type="project" value="UniProtKB-UniRule"/>
</dbReference>
<evidence type="ECO:0000256" key="8">
    <source>
        <dbReference type="ARBA" id="ARBA00023004"/>
    </source>
</evidence>
<comment type="cofactor">
    <cofactor evidence="11">
        <name>Zn(2+)</name>
        <dbReference type="ChEBI" id="CHEBI:29105"/>
    </cofactor>
    <text evidence="11">The zinc ions have a structural role.</text>
</comment>
<feature type="compositionally biased region" description="Polar residues" evidence="12">
    <location>
        <begin position="370"/>
        <end position="396"/>
    </location>
</feature>
<evidence type="ECO:0000256" key="9">
    <source>
        <dbReference type="ARBA" id="ARBA00047840"/>
    </source>
</evidence>
<feature type="domain" description="Methylcytosine dioxygenase TET1-3 oxygenase" evidence="13">
    <location>
        <begin position="879"/>
        <end position="1828"/>
    </location>
</feature>
<dbReference type="STRING" id="136037.A0A067QVE0"/>
<feature type="compositionally biased region" description="Low complexity" evidence="12">
    <location>
        <begin position="102"/>
        <end position="120"/>
    </location>
</feature>
<evidence type="ECO:0000256" key="11">
    <source>
        <dbReference type="RuleBase" id="RU367064"/>
    </source>
</evidence>
<keyword evidence="5 11" id="KW-0862">Zinc</keyword>
<dbReference type="PANTHER" id="PTHR23358">
    <property type="entry name" value="METHYLCYTOSINE DIOXYGENASE TET"/>
    <property type="match status" value="1"/>
</dbReference>
<feature type="region of interest" description="Disordered" evidence="12">
    <location>
        <begin position="1472"/>
        <end position="1500"/>
    </location>
</feature>
<evidence type="ECO:0000256" key="2">
    <source>
        <dbReference type="ARBA" id="ARBA00007502"/>
    </source>
</evidence>
<dbReference type="CDD" id="cd18892">
    <property type="entry name" value="TET"/>
    <property type="match status" value="1"/>
</dbReference>
<comment type="cofactor">
    <cofactor evidence="11">
        <name>Fe(2+)</name>
        <dbReference type="ChEBI" id="CHEBI:29033"/>
    </cofactor>
    <text evidence="11">Binds 1 Fe(2+) ion per subunit.</text>
</comment>
<feature type="compositionally biased region" description="Polar residues" evidence="12">
    <location>
        <begin position="1242"/>
        <end position="1260"/>
    </location>
</feature>
<dbReference type="EMBL" id="KK853210">
    <property type="protein sequence ID" value="KDR09818.1"/>
    <property type="molecule type" value="Genomic_DNA"/>
</dbReference>
<accession>A0A067QVE0</accession>
<evidence type="ECO:0000313" key="14">
    <source>
        <dbReference type="EMBL" id="KDR09818.1"/>
    </source>
</evidence>
<organism evidence="14 15">
    <name type="scientific">Zootermopsis nevadensis</name>
    <name type="common">Dampwood termite</name>
    <dbReference type="NCBI Taxonomy" id="136037"/>
    <lineage>
        <taxon>Eukaryota</taxon>
        <taxon>Metazoa</taxon>
        <taxon>Ecdysozoa</taxon>
        <taxon>Arthropoda</taxon>
        <taxon>Hexapoda</taxon>
        <taxon>Insecta</taxon>
        <taxon>Pterygota</taxon>
        <taxon>Neoptera</taxon>
        <taxon>Polyneoptera</taxon>
        <taxon>Dictyoptera</taxon>
        <taxon>Blattodea</taxon>
        <taxon>Blattoidea</taxon>
        <taxon>Termitoidae</taxon>
        <taxon>Termopsidae</taxon>
        <taxon>Zootermopsis</taxon>
    </lineage>
</organism>
<comment type="catalytic activity">
    <reaction evidence="11">
        <text>a 5-methyl-2'-deoxycytidine in DNA + 2-oxoglutarate + O2 = a 5-hydroxymethyl-2'-deoxycytidine in DNA + succinate + CO2</text>
        <dbReference type="Rhea" id="RHEA:52636"/>
        <dbReference type="Rhea" id="RHEA-COMP:11370"/>
        <dbReference type="Rhea" id="RHEA-COMP:13315"/>
        <dbReference type="ChEBI" id="CHEBI:15379"/>
        <dbReference type="ChEBI" id="CHEBI:16526"/>
        <dbReference type="ChEBI" id="CHEBI:16810"/>
        <dbReference type="ChEBI" id="CHEBI:30031"/>
        <dbReference type="ChEBI" id="CHEBI:85454"/>
        <dbReference type="ChEBI" id="CHEBI:136731"/>
        <dbReference type="EC" id="1.14.11.80"/>
    </reaction>
</comment>
<feature type="compositionally biased region" description="Polar residues" evidence="12">
    <location>
        <begin position="1191"/>
        <end position="1230"/>
    </location>
</feature>
<feature type="compositionally biased region" description="Low complexity" evidence="12">
    <location>
        <begin position="1357"/>
        <end position="1369"/>
    </location>
</feature>
<feature type="compositionally biased region" description="Polar residues" evidence="12">
    <location>
        <begin position="23"/>
        <end position="33"/>
    </location>
</feature>
<evidence type="ECO:0000256" key="1">
    <source>
        <dbReference type="ARBA" id="ARBA00004286"/>
    </source>
</evidence>
<dbReference type="Pfam" id="PF12851">
    <property type="entry name" value="Tet_JBP"/>
    <property type="match status" value="1"/>
</dbReference>
<feature type="compositionally biased region" description="Low complexity" evidence="12">
    <location>
        <begin position="407"/>
        <end position="426"/>
    </location>
</feature>
<dbReference type="GO" id="GO:0070579">
    <property type="term" value="F:DNA 5-methylcytosine dioxygenase activity"/>
    <property type="evidence" value="ECO:0007669"/>
    <property type="project" value="UniProtKB-UniRule"/>
</dbReference>
<evidence type="ECO:0000256" key="4">
    <source>
        <dbReference type="ARBA" id="ARBA00022723"/>
    </source>
</evidence>
<evidence type="ECO:0000256" key="6">
    <source>
        <dbReference type="ARBA" id="ARBA00022964"/>
    </source>
</evidence>
<keyword evidence="3" id="KW-0158">Chromosome</keyword>
<dbReference type="GO" id="GO:0005634">
    <property type="term" value="C:nucleus"/>
    <property type="evidence" value="ECO:0007669"/>
    <property type="project" value="UniProtKB-UniRule"/>
</dbReference>
<dbReference type="GO" id="GO:0141166">
    <property type="term" value="P:chromosomal 5-methylcytosine DNA demethylation pathway"/>
    <property type="evidence" value="ECO:0007669"/>
    <property type="project" value="UniProtKB-UniRule"/>
</dbReference>
<feature type="compositionally biased region" description="Polar residues" evidence="12">
    <location>
        <begin position="50"/>
        <end position="93"/>
    </location>
</feature>
<feature type="compositionally biased region" description="Polar residues" evidence="12">
    <location>
        <begin position="1437"/>
        <end position="1455"/>
    </location>
</feature>
<comment type="similarity">
    <text evidence="2 11">Belongs to the TET family.</text>
</comment>
<dbReference type="PANTHER" id="PTHR23358:SF6">
    <property type="entry name" value="METHYLCYTOSINE DIOXYGENASE TET"/>
    <property type="match status" value="1"/>
</dbReference>
<comment type="function">
    <text evidence="11">Dioxygenase that catalyzes the conversion of the modified genomic base 5-methylcytosine (5mC) into 5-hydroxymethylcytosine (5hmC) and plays a key role in epigenetic chromatin reprogramming during embryonic development.</text>
</comment>
<evidence type="ECO:0000256" key="5">
    <source>
        <dbReference type="ARBA" id="ARBA00022833"/>
    </source>
</evidence>
<evidence type="ECO:0000259" key="13">
    <source>
        <dbReference type="SMART" id="SM01333"/>
    </source>
</evidence>
<keyword evidence="4 11" id="KW-0479">Metal-binding</keyword>
<dbReference type="GO" id="GO:0045944">
    <property type="term" value="P:positive regulation of transcription by RNA polymerase II"/>
    <property type="evidence" value="ECO:0007669"/>
    <property type="project" value="TreeGrafter"/>
</dbReference>
<evidence type="ECO:0000313" key="15">
    <source>
        <dbReference type="Proteomes" id="UP000027135"/>
    </source>
</evidence>
<dbReference type="GO" id="GO:0005694">
    <property type="term" value="C:chromosome"/>
    <property type="evidence" value="ECO:0007669"/>
    <property type="project" value="UniProtKB-SubCell"/>
</dbReference>
<feature type="compositionally biased region" description="Low complexity" evidence="12">
    <location>
        <begin position="1853"/>
        <end position="1865"/>
    </location>
</feature>
<dbReference type="SMART" id="SM01333">
    <property type="entry name" value="Tet_JBP"/>
    <property type="match status" value="1"/>
</dbReference>
<dbReference type="Proteomes" id="UP000027135">
    <property type="component" value="Unassembled WGS sequence"/>
</dbReference>
<sequence length="1937" mass="210446">MNGQYMDASPGGQYADQREYVNGANSYGSSQDVTMAPPPSTTPTSRSSSVHMETNSDGSTIPSVVMNNGTKTSASGYSNQTPTSTANPNSTGHPNALPGYLPHPQIQHQQLQQQSLHNSSRYPGQDSLMGDTMPAPWSVPASSSDGRMVWTEENKNTAATSMYREDNRASVQNGMQSEAYERINLNSRLKTMILNKQMNHQMQQYNQHIPVDRAATSDGGAAHQILSPDQQQSAQYMSSSSSGMVSQMSERMMSENQNVGRMMVSDTHHSSVAGGRAPVGMERKQRLDNQSSSEVNFLAQGHHPRNHPSIMTSEGGGFPWDWSSSSNNDMMDGNSISAMENFIKYAASEDRGGVIEKSLDLGTSSASVKHFVPNNTSPANFQQKSSNRQSGTNVNWHSPMVPQEQVSVSSDNSSSSNNNNNNNINNYKDQMFKCTASGTNTFKCRRECSTEVDDKSFQKRMGIGPGCRNEIQNNSYAPARPGAGVDDQRVQVTATTGVYHYQQEYELSTPQMKNEGRKVTPSSMGNNNYFGQQGFDGSNNGFKSEHRKPVPNGSMTAGGFHCQVFDNIGARSDVRPSAGNDAYSCQNFEQNSNCNSQNDVRTATPPDKVTESTKVKTEQLSYLFAGDGGPLPLEKTKGSWCCRQGGIETPTPEHLRDGCCQGFQTADEQDTKQPWSPQQPDASTGDGCHNTNKGFGGMSAKEFQDHLERLKNNVRAEVPDCNCFPPDKCPPEPGSYYTHLGASANLTDLRKDVEKRMGFKGKALRIEKVMYTGKEGKTTQGCPLAKWIIRRSSMEEKILCIVKHRQGHKCPTAWIVVVMVAWEGVPSHEADRVYNLLTHKLNRYGLPTTRRCATNEPRTCACQGLDPDTCGASFSFGCSWSMYYNGCKYARSKTVRKFRLSVRSEEQEVEERMHVLATLLSPLYHSLAPDAFKNQTQFEREASECRLGFKPGRPFSGVTACIDFCAHSHRDLHNMNNGCTVVVSLTKHRTLSKPDDEQLHVLPLYVMDDTDEFGSKEGQDAKVKSGAVETLTKFPCEVRVRAVPLQPCRRHGKKRKEDEPDAVIGRKDPATVHRSPCSMGAVDHRGTPISLDMASMLEGMEAAQLQSSQVSSTVLDSPVSMYQGWSYHHHQGAESRGADAYGSPGAWGQPHTWMAAEAQRKQNWLNSTAATAPASPWRPSQSQPQRQSSSNDLFSENGTSQPSVSRGETVNWQAGSGLPNTLNSEQSKIPSASSPSTDGSSKQRSPISSGNDAGTGSGQLERSPYPSHLPPSPFSSPQSQQALNSPQQTPIGNSSLPPNHLGTNPAQQQSLSLPLPATGGDSGFSQPHTPQESNPQSSKTPERSMSVPLPLTPTDHSASSSCSGSSRGGWVTPERPQSTWDYNPLTPAPPPTTSPTQASPFRIPKGRPPSRTSNLHSTNGTSSNNNINNTPPMSSNEMGSTNTSPTTGAQGLNYSPSNQTYCKGFLKPFPPGENSVAKPLHLDNQNQQTGSSANSSMKDSSMPWAQENRMAISEQGAKSLGSVESLPAVSWFGNKLNGNRSAKSSVYLNSTEADDGSCTAMISDVTTQQGKGSCTGIKQEALSSSSWSSTDEAKQLNDYHAAQLSYNSAAAASPVNAGNPFVSGLNSCASSYGYCGSTGGSFMSGGYSMFPESKAWNEAAGYVDSRTASAPHVNMNYPYQTVDFNSQFYAGQSAKQEAAARSACYHSSPYGYQGMSQFHPQYAGPASQYPGQFHHHRWDAHRWDLYGPPPFFPVVPEAPRSEPIGEVTDYIDNEECFKDSQMGGVAIALGHGSVLFECAKHELHATTALRRPNRLHPTRISLVFYQHRNLNRAKHGWDEWEEKMRLRKLGITTSSANSGSSSTAGGNNGSNGSGNGSSNSSSIADLIHLLPPTDRPPTYTSQFLMRTPTFTTTTWTTLFPMHPCMVTGPYQEGGAVG</sequence>
<feature type="region of interest" description="Disordered" evidence="12">
    <location>
        <begin position="1168"/>
        <end position="1455"/>
    </location>
</feature>
<protein>
    <recommendedName>
        <fullName evidence="11">Methylcytosine dioxygenase TET</fullName>
        <ecNumber evidence="11">1.14.11.80</ecNumber>
    </recommendedName>
</protein>
<feature type="region of interest" description="Disordered" evidence="12">
    <location>
        <begin position="1852"/>
        <end position="1883"/>
    </location>
</feature>